<dbReference type="Ensembl" id="ENSOMET00000021361.1">
    <property type="protein sequence ID" value="ENSOMEP00000013668.1"/>
    <property type="gene ID" value="ENSOMEG00000015139.1"/>
</dbReference>
<evidence type="ECO:0000256" key="2">
    <source>
        <dbReference type="ARBA" id="ARBA00007236"/>
    </source>
</evidence>
<keyword evidence="5 6" id="KW-0732">Signal</keyword>
<dbReference type="Gene3D" id="2.10.90.10">
    <property type="entry name" value="Cystine-knot cytokines"/>
    <property type="match status" value="1"/>
</dbReference>
<dbReference type="InterPro" id="IPR020440">
    <property type="entry name" value="IL-17_chr"/>
</dbReference>
<evidence type="ECO:0000256" key="4">
    <source>
        <dbReference type="ARBA" id="ARBA00022525"/>
    </source>
</evidence>
<keyword evidence="8" id="KW-1185">Reference proteome</keyword>
<evidence type="ECO:0000313" key="7">
    <source>
        <dbReference type="Ensembl" id="ENSOMEP00000013668.1"/>
    </source>
</evidence>
<keyword evidence="3" id="KW-0202">Cytokine</keyword>
<dbReference type="InterPro" id="IPR010345">
    <property type="entry name" value="IL-17_fam"/>
</dbReference>
<dbReference type="GeneTree" id="ENSGT00940000156618"/>
<protein>
    <submittedName>
        <fullName evidence="7">Interleukin 17a/f3</fullName>
    </submittedName>
</protein>
<name>A0A3B3C8P0_ORYME</name>
<comment type="subcellular location">
    <subcellularLocation>
        <location evidence="1">Secreted</location>
    </subcellularLocation>
</comment>
<dbReference type="InterPro" id="IPR029034">
    <property type="entry name" value="Cystine-knot_cytokine"/>
</dbReference>
<feature type="chain" id="PRO_5017478700" evidence="6">
    <location>
        <begin position="20"/>
        <end position="159"/>
    </location>
</feature>
<sequence length="159" mass="17739">MLLVLRALLLLGVLSLVHAKEGRAPPARPKQGPGPKYRTLRVNVDPSVMPQFTSASTSNLANSSLSPWTYRENFNSSRLPKRISEAECRTSGCVRNGVEDDSLEAKPIQYQILVLYRVQRQQSVGKKKKKKSRKYDFILGTQVITVGCTCVRPSVIPQQ</sequence>
<dbReference type="OrthoDB" id="6093351at2759"/>
<dbReference type="GO" id="GO:0006954">
    <property type="term" value="P:inflammatory response"/>
    <property type="evidence" value="ECO:0007669"/>
    <property type="project" value="InterPro"/>
</dbReference>
<comment type="similarity">
    <text evidence="2">Belongs to the IL-17 family.</text>
</comment>
<dbReference type="SUPFAM" id="SSF57501">
    <property type="entry name" value="Cystine-knot cytokines"/>
    <property type="match status" value="1"/>
</dbReference>
<feature type="signal peptide" evidence="6">
    <location>
        <begin position="1"/>
        <end position="19"/>
    </location>
</feature>
<dbReference type="Pfam" id="PF06083">
    <property type="entry name" value="IL17"/>
    <property type="match status" value="1"/>
</dbReference>
<evidence type="ECO:0000256" key="5">
    <source>
        <dbReference type="ARBA" id="ARBA00022729"/>
    </source>
</evidence>
<dbReference type="PRINTS" id="PR01932">
    <property type="entry name" value="INTRLEUKIN17"/>
</dbReference>
<dbReference type="OMA" id="AKPIKYQ"/>
<accession>A0A3B3C8P0</accession>
<dbReference type="GO" id="GO:0005125">
    <property type="term" value="F:cytokine activity"/>
    <property type="evidence" value="ECO:0007669"/>
    <property type="project" value="UniProtKB-KW"/>
</dbReference>
<dbReference type="GO" id="GO:0005615">
    <property type="term" value="C:extracellular space"/>
    <property type="evidence" value="ECO:0007669"/>
    <property type="project" value="UniProtKB-KW"/>
</dbReference>
<dbReference type="PaxDb" id="30732-ENSOMEP00000013668"/>
<reference evidence="7" key="1">
    <citation type="submission" date="2025-08" db="UniProtKB">
        <authorList>
            <consortium name="Ensembl"/>
        </authorList>
    </citation>
    <scope>IDENTIFICATION</scope>
</reference>
<dbReference type="STRING" id="30732.ENSOMEP00000013668"/>
<evidence type="ECO:0000256" key="3">
    <source>
        <dbReference type="ARBA" id="ARBA00022514"/>
    </source>
</evidence>
<evidence type="ECO:0000256" key="6">
    <source>
        <dbReference type="SAM" id="SignalP"/>
    </source>
</evidence>
<dbReference type="Proteomes" id="UP000261560">
    <property type="component" value="Unplaced"/>
</dbReference>
<dbReference type="GO" id="GO:0071222">
    <property type="term" value="P:cellular response to lipopolysaccharide"/>
    <property type="evidence" value="ECO:0007669"/>
    <property type="project" value="Ensembl"/>
</dbReference>
<keyword evidence="4" id="KW-0964">Secreted</keyword>
<organism evidence="7 8">
    <name type="scientific">Oryzias melastigma</name>
    <name type="common">Marine medaka</name>
    <dbReference type="NCBI Taxonomy" id="30732"/>
    <lineage>
        <taxon>Eukaryota</taxon>
        <taxon>Metazoa</taxon>
        <taxon>Chordata</taxon>
        <taxon>Craniata</taxon>
        <taxon>Vertebrata</taxon>
        <taxon>Euteleostomi</taxon>
        <taxon>Actinopterygii</taxon>
        <taxon>Neopterygii</taxon>
        <taxon>Teleostei</taxon>
        <taxon>Neoteleostei</taxon>
        <taxon>Acanthomorphata</taxon>
        <taxon>Ovalentaria</taxon>
        <taxon>Atherinomorphae</taxon>
        <taxon>Beloniformes</taxon>
        <taxon>Adrianichthyidae</taxon>
        <taxon>Oryziinae</taxon>
        <taxon>Oryzias</taxon>
    </lineage>
</organism>
<evidence type="ECO:0000256" key="1">
    <source>
        <dbReference type="ARBA" id="ARBA00004613"/>
    </source>
</evidence>
<proteinExistence type="inferred from homology"/>
<reference evidence="7" key="2">
    <citation type="submission" date="2025-09" db="UniProtKB">
        <authorList>
            <consortium name="Ensembl"/>
        </authorList>
    </citation>
    <scope>IDENTIFICATION</scope>
</reference>
<dbReference type="AlphaFoldDB" id="A0A3B3C8P0"/>
<evidence type="ECO:0000313" key="8">
    <source>
        <dbReference type="Proteomes" id="UP000261560"/>
    </source>
</evidence>